<comment type="caution">
    <text evidence="2">The sequence shown here is derived from an EMBL/GenBank/DDBJ whole genome shotgun (WGS) entry which is preliminary data.</text>
</comment>
<evidence type="ECO:0000313" key="2">
    <source>
        <dbReference type="EMBL" id="MDG4719338.1"/>
    </source>
</evidence>
<organism evidence="2 3">
    <name type="scientific">Thalassospira aquimaris</name>
    <dbReference type="NCBI Taxonomy" id="3037796"/>
    <lineage>
        <taxon>Bacteria</taxon>
        <taxon>Pseudomonadati</taxon>
        <taxon>Pseudomonadota</taxon>
        <taxon>Alphaproteobacteria</taxon>
        <taxon>Rhodospirillales</taxon>
        <taxon>Thalassospiraceae</taxon>
        <taxon>Thalassospira</taxon>
    </lineage>
</organism>
<sequence>MKRNTACLNVMFSLGAFLVSGCSAVSNHVDIAAYRMIPLVTDPGGEKHCSQDQKWCVQLDPNADSGVMVSVTQDDKQARERTLGSGMLADADADAFGATDHDIWPFLIMGDDASGNVLVGITSTISTGYSGGGAEAHFLDLIGLEAGGIPSGATSPVVLSVPLGAMKMIRACFDEDDIQKRRDVCHDEYRFEADIRLENHGTAGLPDVLYTSTATAFPATVSLDQDSTQLPALRDEDLVERVDERCSFERVFRFDVTSGRYQPDAPLPACDDYLIP</sequence>
<protein>
    <recommendedName>
        <fullName evidence="4">Lipoprotein</fullName>
    </recommendedName>
</protein>
<evidence type="ECO:0000313" key="3">
    <source>
        <dbReference type="Proteomes" id="UP001529180"/>
    </source>
</evidence>
<dbReference type="Proteomes" id="UP001529180">
    <property type="component" value="Unassembled WGS sequence"/>
</dbReference>
<evidence type="ECO:0000256" key="1">
    <source>
        <dbReference type="SAM" id="SignalP"/>
    </source>
</evidence>
<name>A0ABT6GBB3_9PROT</name>
<feature type="signal peptide" evidence="1">
    <location>
        <begin position="1"/>
        <end position="24"/>
    </location>
</feature>
<gene>
    <name evidence="2" type="ORF">P7680_10035</name>
</gene>
<reference evidence="2 3" key="1">
    <citation type="submission" date="2023-03" db="EMBL/GenBank/DDBJ databases">
        <title>Strain FZY0004 represents a novel species in the genus Thalassospira isolated from seawater.</title>
        <authorList>
            <person name="Fu Z.-Y."/>
        </authorList>
    </citation>
    <scope>NUCLEOTIDE SEQUENCE [LARGE SCALE GENOMIC DNA]</scope>
    <source>
        <strain evidence="2 3">FZY0004</strain>
    </source>
</reference>
<feature type="chain" id="PRO_5045526183" description="Lipoprotein" evidence="1">
    <location>
        <begin position="25"/>
        <end position="276"/>
    </location>
</feature>
<evidence type="ECO:0008006" key="4">
    <source>
        <dbReference type="Google" id="ProtNLM"/>
    </source>
</evidence>
<accession>A0ABT6GBB3</accession>
<dbReference type="PROSITE" id="PS51257">
    <property type="entry name" value="PROKAR_LIPOPROTEIN"/>
    <property type="match status" value="1"/>
</dbReference>
<dbReference type="EMBL" id="JARSBO010000004">
    <property type="protein sequence ID" value="MDG4719338.1"/>
    <property type="molecule type" value="Genomic_DNA"/>
</dbReference>
<keyword evidence="1" id="KW-0732">Signal</keyword>
<keyword evidence="3" id="KW-1185">Reference proteome</keyword>
<proteinExistence type="predicted"/>
<dbReference type="RefSeq" id="WP_278006821.1">
    <property type="nucleotide sequence ID" value="NZ_JARSBO010000004.1"/>
</dbReference>